<dbReference type="Proteomes" id="UP000002484">
    <property type="component" value="Chromosome"/>
</dbReference>
<evidence type="ECO:0000256" key="3">
    <source>
        <dbReference type="ARBA" id="ARBA00022741"/>
    </source>
</evidence>
<dbReference type="PROSITE" id="PS50893">
    <property type="entry name" value="ABC_TRANSPORTER_2"/>
    <property type="match status" value="1"/>
</dbReference>
<keyword evidence="3" id="KW-0547">Nucleotide-binding</keyword>
<comment type="similarity">
    <text evidence="1">Belongs to the ABC transporter superfamily.</text>
</comment>
<dbReference type="KEGG" id="fri:FraEuI1c_3591"/>
<feature type="domain" description="ABC transporter" evidence="6">
    <location>
        <begin position="25"/>
        <end position="246"/>
    </location>
</feature>
<dbReference type="eggNOG" id="COG0410">
    <property type="taxonomic scope" value="Bacteria"/>
</dbReference>
<evidence type="ECO:0000259" key="6">
    <source>
        <dbReference type="PROSITE" id="PS50893"/>
    </source>
</evidence>
<dbReference type="InterPro" id="IPR003593">
    <property type="entry name" value="AAA+_ATPase"/>
</dbReference>
<dbReference type="GO" id="GO:0005524">
    <property type="term" value="F:ATP binding"/>
    <property type="evidence" value="ECO:0007669"/>
    <property type="project" value="UniProtKB-KW"/>
</dbReference>
<gene>
    <name evidence="7" type="ordered locus">FraEuI1c_3591</name>
</gene>
<dbReference type="HOGENOM" id="CLU_000604_1_2_11"/>
<dbReference type="PANTHER" id="PTHR43820">
    <property type="entry name" value="HIGH-AFFINITY BRANCHED-CHAIN AMINO ACID TRANSPORT ATP-BINDING PROTEIN LIVF"/>
    <property type="match status" value="1"/>
</dbReference>
<dbReference type="SUPFAM" id="SSF52540">
    <property type="entry name" value="P-loop containing nucleoside triphosphate hydrolases"/>
    <property type="match status" value="1"/>
</dbReference>
<dbReference type="EMBL" id="CP002299">
    <property type="protein sequence ID" value="ADP81598.1"/>
    <property type="molecule type" value="Genomic_DNA"/>
</dbReference>
<protein>
    <submittedName>
        <fullName evidence="7">ABC transporter related protein</fullName>
    </submittedName>
</protein>
<evidence type="ECO:0000313" key="8">
    <source>
        <dbReference type="Proteomes" id="UP000002484"/>
    </source>
</evidence>
<dbReference type="GO" id="GO:0015658">
    <property type="term" value="F:branched-chain amino acid transmembrane transporter activity"/>
    <property type="evidence" value="ECO:0007669"/>
    <property type="project" value="TreeGrafter"/>
</dbReference>
<keyword evidence="2" id="KW-0813">Transport</keyword>
<organism evidence="7 8">
    <name type="scientific">Pseudofrankia inefficax (strain DSM 45817 / CECT 9037 / DDB 130130 / EuI1c)</name>
    <name type="common">Frankia inefficax</name>
    <dbReference type="NCBI Taxonomy" id="298654"/>
    <lineage>
        <taxon>Bacteria</taxon>
        <taxon>Bacillati</taxon>
        <taxon>Actinomycetota</taxon>
        <taxon>Actinomycetes</taxon>
        <taxon>Frankiales</taxon>
        <taxon>Frankiaceae</taxon>
        <taxon>Pseudofrankia</taxon>
    </lineage>
</organism>
<sequence>MADGDAAGGPALAGGVGVDEGQAAIEARGLSVGYGRVPVLHGVDLTVRPGEVVALLGPNGAGKTTLLRALAGYLRPTAGTIALFGQPCGRMPVYRRCRRGLSFMGEERHIFPGLTVRQSLRLVRAQEGALDLFPALADRGRHRGALLSGGEQQMLALTLALARGPRLLLIDELSLGLAPLVRERLLDTVRATADRGVGVLLVEQNARSVLRRADRAYVLRRGELVREGPADEWLSDLDGLASLYLS</sequence>
<dbReference type="InParanoid" id="E3J0G9"/>
<dbReference type="GO" id="GO:0016887">
    <property type="term" value="F:ATP hydrolysis activity"/>
    <property type="evidence" value="ECO:0007669"/>
    <property type="project" value="InterPro"/>
</dbReference>
<dbReference type="InterPro" id="IPR003439">
    <property type="entry name" value="ABC_transporter-like_ATP-bd"/>
</dbReference>
<dbReference type="OrthoDB" id="9776369at2"/>
<dbReference type="Pfam" id="PF00005">
    <property type="entry name" value="ABC_tran"/>
    <property type="match status" value="1"/>
</dbReference>
<keyword evidence="5" id="KW-0029">Amino-acid transport</keyword>
<dbReference type="AlphaFoldDB" id="E3J0G9"/>
<dbReference type="Gene3D" id="3.40.50.300">
    <property type="entry name" value="P-loop containing nucleotide triphosphate hydrolases"/>
    <property type="match status" value="1"/>
</dbReference>
<evidence type="ECO:0000313" key="7">
    <source>
        <dbReference type="EMBL" id="ADP81598.1"/>
    </source>
</evidence>
<dbReference type="SMART" id="SM00382">
    <property type="entry name" value="AAA"/>
    <property type="match status" value="1"/>
</dbReference>
<dbReference type="STRING" id="298654.FraEuI1c_3591"/>
<dbReference type="InterPro" id="IPR027417">
    <property type="entry name" value="P-loop_NTPase"/>
</dbReference>
<dbReference type="CDD" id="cd03224">
    <property type="entry name" value="ABC_TM1139_LivF_branched"/>
    <property type="match status" value="1"/>
</dbReference>
<keyword evidence="8" id="KW-1185">Reference proteome</keyword>
<keyword evidence="4" id="KW-0067">ATP-binding</keyword>
<dbReference type="GO" id="GO:0015807">
    <property type="term" value="P:L-amino acid transport"/>
    <property type="evidence" value="ECO:0007669"/>
    <property type="project" value="TreeGrafter"/>
</dbReference>
<accession>E3J0G9</accession>
<evidence type="ECO:0000256" key="2">
    <source>
        <dbReference type="ARBA" id="ARBA00022448"/>
    </source>
</evidence>
<dbReference type="RefSeq" id="WP_013424716.1">
    <property type="nucleotide sequence ID" value="NC_014666.1"/>
</dbReference>
<dbReference type="InterPro" id="IPR052156">
    <property type="entry name" value="BCAA_Transport_ATP-bd_LivF"/>
</dbReference>
<evidence type="ECO:0000256" key="1">
    <source>
        <dbReference type="ARBA" id="ARBA00005417"/>
    </source>
</evidence>
<name>E3J0G9_PSEI1</name>
<evidence type="ECO:0000256" key="5">
    <source>
        <dbReference type="ARBA" id="ARBA00022970"/>
    </source>
</evidence>
<reference evidence="7 8" key="1">
    <citation type="submission" date="2010-10" db="EMBL/GenBank/DDBJ databases">
        <title>Complete sequence of Frankia sp. EuI1c.</title>
        <authorList>
            <consortium name="US DOE Joint Genome Institute"/>
            <person name="Lucas S."/>
            <person name="Copeland A."/>
            <person name="Lapidus A."/>
            <person name="Cheng J.-F."/>
            <person name="Bruce D."/>
            <person name="Goodwin L."/>
            <person name="Pitluck S."/>
            <person name="Chertkov O."/>
            <person name="Detter J.C."/>
            <person name="Han C."/>
            <person name="Tapia R."/>
            <person name="Land M."/>
            <person name="Hauser L."/>
            <person name="Jeffries C."/>
            <person name="Kyrpides N."/>
            <person name="Ivanova N."/>
            <person name="Mikhailova N."/>
            <person name="Beauchemin N."/>
            <person name="Sen A."/>
            <person name="Sur S.A."/>
            <person name="Gtari M."/>
            <person name="Wall L."/>
            <person name="Tisa L."/>
            <person name="Woyke T."/>
        </authorList>
    </citation>
    <scope>NUCLEOTIDE SEQUENCE [LARGE SCALE GENOMIC DNA]</scope>
    <source>
        <strain evidence="8">DSM 45817 / CECT 9037 / EuI1c</strain>
    </source>
</reference>
<proteinExistence type="inferred from homology"/>
<evidence type="ECO:0000256" key="4">
    <source>
        <dbReference type="ARBA" id="ARBA00022840"/>
    </source>
</evidence>
<dbReference type="PANTHER" id="PTHR43820:SF6">
    <property type="entry name" value="ABC TRANSPORTER ATP-BINDING PROTEIN"/>
    <property type="match status" value="1"/>
</dbReference>